<evidence type="ECO:0000256" key="5">
    <source>
        <dbReference type="ARBA" id="ARBA00023136"/>
    </source>
</evidence>
<reference evidence="8" key="1">
    <citation type="submission" date="2022-12" db="EMBL/GenBank/DDBJ databases">
        <title>Draft genome assemblies for two species of Escallonia (Escalloniales).</title>
        <authorList>
            <person name="Chanderbali A."/>
            <person name="Dervinis C."/>
            <person name="Anghel I."/>
            <person name="Soltis D."/>
            <person name="Soltis P."/>
            <person name="Zapata F."/>
        </authorList>
    </citation>
    <scope>NUCLEOTIDE SEQUENCE</scope>
    <source>
        <strain evidence="8">UCBG92.1500</strain>
        <tissue evidence="8">Leaf</tissue>
    </source>
</reference>
<feature type="transmembrane region" description="Helical" evidence="6">
    <location>
        <begin position="33"/>
        <end position="55"/>
    </location>
</feature>
<keyword evidence="9" id="KW-1185">Reference proteome</keyword>
<evidence type="ECO:0000259" key="7">
    <source>
        <dbReference type="Pfam" id="PF01490"/>
    </source>
</evidence>
<protein>
    <recommendedName>
        <fullName evidence="7">Amino acid transporter transmembrane domain-containing protein</fullName>
    </recommendedName>
</protein>
<feature type="transmembrane region" description="Helical" evidence="6">
    <location>
        <begin position="113"/>
        <end position="133"/>
    </location>
</feature>
<proteinExistence type="predicted"/>
<dbReference type="GO" id="GO:0015179">
    <property type="term" value="F:L-amino acid transmembrane transporter activity"/>
    <property type="evidence" value="ECO:0007669"/>
    <property type="project" value="TreeGrafter"/>
</dbReference>
<keyword evidence="3" id="KW-0813">Transport</keyword>
<feature type="transmembrane region" description="Helical" evidence="6">
    <location>
        <begin position="200"/>
        <end position="220"/>
    </location>
</feature>
<feature type="transmembrane region" description="Helical" evidence="6">
    <location>
        <begin position="260"/>
        <end position="281"/>
    </location>
</feature>
<dbReference type="GO" id="GO:0031090">
    <property type="term" value="C:organelle membrane"/>
    <property type="evidence" value="ECO:0007669"/>
    <property type="project" value="UniProtKB-ARBA"/>
</dbReference>
<comment type="caution">
    <text evidence="8">The sequence shown here is derived from an EMBL/GenBank/DDBJ whole genome shotgun (WGS) entry which is preliminary data.</text>
</comment>
<dbReference type="AlphaFoldDB" id="A0AA88RHI1"/>
<evidence type="ECO:0000313" key="8">
    <source>
        <dbReference type="EMBL" id="KAK2982445.1"/>
    </source>
</evidence>
<dbReference type="EMBL" id="JAVXUO010001427">
    <property type="protein sequence ID" value="KAK2982445.1"/>
    <property type="molecule type" value="Genomic_DNA"/>
</dbReference>
<dbReference type="PANTHER" id="PTHR22950">
    <property type="entry name" value="AMINO ACID TRANSPORTER"/>
    <property type="match status" value="1"/>
</dbReference>
<organism evidence="8 9">
    <name type="scientific">Escallonia rubra</name>
    <dbReference type="NCBI Taxonomy" id="112253"/>
    <lineage>
        <taxon>Eukaryota</taxon>
        <taxon>Viridiplantae</taxon>
        <taxon>Streptophyta</taxon>
        <taxon>Embryophyta</taxon>
        <taxon>Tracheophyta</taxon>
        <taxon>Spermatophyta</taxon>
        <taxon>Magnoliopsida</taxon>
        <taxon>eudicotyledons</taxon>
        <taxon>Gunneridae</taxon>
        <taxon>Pentapetalae</taxon>
        <taxon>asterids</taxon>
        <taxon>campanulids</taxon>
        <taxon>Escalloniales</taxon>
        <taxon>Escalloniaceae</taxon>
        <taxon>Escallonia</taxon>
    </lineage>
</organism>
<evidence type="ECO:0000256" key="1">
    <source>
        <dbReference type="ARBA" id="ARBA00004141"/>
    </source>
</evidence>
<feature type="domain" description="Amino acid transporter transmembrane" evidence="7">
    <location>
        <begin position="19"/>
        <end position="278"/>
    </location>
</feature>
<gene>
    <name evidence="8" type="ORF">RJ640_026288</name>
</gene>
<keyword evidence="2 6" id="KW-0812">Transmembrane</keyword>
<evidence type="ECO:0000256" key="4">
    <source>
        <dbReference type="ARBA" id="ARBA00022989"/>
    </source>
</evidence>
<dbReference type="InterPro" id="IPR013057">
    <property type="entry name" value="AA_transpt_TM"/>
</dbReference>
<keyword evidence="3" id="KW-0029">Amino-acid transport</keyword>
<dbReference type="Proteomes" id="UP001187471">
    <property type="component" value="Unassembled WGS sequence"/>
</dbReference>
<evidence type="ECO:0000256" key="2">
    <source>
        <dbReference type="ARBA" id="ARBA00022692"/>
    </source>
</evidence>
<sequence>MTFVSATTQRHILHSFPTFPLLMLTESLGHTSAISVLLAVVFVAVSSAMAVYAMWQGETQQLRLVPDFDNGVSYFELSTTIPVLATGLACHVTIHPVRAELGKPSDMNSAIRISLLLSITIYFAVGFTGYLLFGDSIMADMLVNFDQNCDSPIGLIVNDLVRFRYAVHLMLVFPVINFSLRTNVDELLFPKKLLLATDTLRFVSLTCSLLAVINMAAIAIPNIWFFFQFVGSTTIACLAFAFPGAIVLRYPPLNYSRDRIMAVLVIILAIVTSSIAISTSVCSSVLQKSEITKLLVHLEFMLSASPEFKLPSSNCAFSYLLSSYGHNAHLFILK</sequence>
<keyword evidence="5 6" id="KW-0472">Membrane</keyword>
<dbReference type="PANTHER" id="PTHR22950:SF289">
    <property type="entry name" value="AMINO ACID TRANSPORTER AVT6C-LIKE"/>
    <property type="match status" value="1"/>
</dbReference>
<accession>A0AA88RHI1</accession>
<name>A0AA88RHI1_9ASTE</name>
<evidence type="ECO:0000256" key="3">
    <source>
        <dbReference type="ARBA" id="ARBA00022970"/>
    </source>
</evidence>
<dbReference type="Pfam" id="PF01490">
    <property type="entry name" value="Aa_trans"/>
    <property type="match status" value="1"/>
</dbReference>
<keyword evidence="4 6" id="KW-1133">Transmembrane helix</keyword>
<evidence type="ECO:0000256" key="6">
    <source>
        <dbReference type="SAM" id="Phobius"/>
    </source>
</evidence>
<comment type="subcellular location">
    <subcellularLocation>
        <location evidence="1">Membrane</location>
        <topology evidence="1">Multi-pass membrane protein</topology>
    </subcellularLocation>
</comment>
<feature type="transmembrane region" description="Helical" evidence="6">
    <location>
        <begin position="226"/>
        <end position="248"/>
    </location>
</feature>
<feature type="transmembrane region" description="Helical" evidence="6">
    <location>
        <begin position="163"/>
        <end position="180"/>
    </location>
</feature>
<evidence type="ECO:0000313" key="9">
    <source>
        <dbReference type="Proteomes" id="UP001187471"/>
    </source>
</evidence>